<accession>A0A8S4P0G5</accession>
<keyword evidence="2" id="KW-1185">Reference proteome</keyword>
<comment type="caution">
    <text evidence="1">The sequence shown here is derived from an EMBL/GenBank/DDBJ whole genome shotgun (WGS) entry which is preliminary data.</text>
</comment>
<organism evidence="1 2">
    <name type="scientific">Owenia fusiformis</name>
    <name type="common">Polychaete worm</name>
    <dbReference type="NCBI Taxonomy" id="6347"/>
    <lineage>
        <taxon>Eukaryota</taxon>
        <taxon>Metazoa</taxon>
        <taxon>Spiralia</taxon>
        <taxon>Lophotrochozoa</taxon>
        <taxon>Annelida</taxon>
        <taxon>Polychaeta</taxon>
        <taxon>Sedentaria</taxon>
        <taxon>Canalipalpata</taxon>
        <taxon>Sabellida</taxon>
        <taxon>Oweniida</taxon>
        <taxon>Oweniidae</taxon>
        <taxon>Owenia</taxon>
    </lineage>
</organism>
<evidence type="ECO:0000313" key="2">
    <source>
        <dbReference type="Proteomes" id="UP000749559"/>
    </source>
</evidence>
<reference evidence="1" key="1">
    <citation type="submission" date="2022-03" db="EMBL/GenBank/DDBJ databases">
        <authorList>
            <person name="Martin C."/>
        </authorList>
    </citation>
    <scope>NUCLEOTIDE SEQUENCE</scope>
</reference>
<name>A0A8S4P0G5_OWEFU</name>
<sequence length="385" mass="43703">MRLIEPDTKVIVIEMDFSMTPPPQLRVWGETVKAITNILDATPRGEKFHYRVEGVTLREGREEHPGLTMYRGQSGLHVANGFGCDTDTIITYDKLRFTLIPHSYEEPPEQFVEPVFTALKQTFAVDGQDIGIYLQIHVDALPTYGAGKQLTQADRKLVERCCIRDPVFTHFVSMRIWAGSCYNTALMSCAVTIAHVTLGLNPPGGMLAIFEVERSVFEWVGDRQQLVAGCTMDWVNGPSLQGHHVSLADAFKNFLEDSQWVVLGRYMHLRGTFGTGRVPVKDLVQEPAQQWVKELWLLRLLADDTGHGDDGDYDEINEQWDAKSNAVLQGRTECAGDDIMPIYSSEAVLLCMYIKWTTDFKDYSFRDFFLLPKEEHLKLDNFKKT</sequence>
<protein>
    <submittedName>
        <fullName evidence="1">Uncharacterized protein</fullName>
    </submittedName>
</protein>
<dbReference type="AlphaFoldDB" id="A0A8S4P0G5"/>
<gene>
    <name evidence="1" type="ORF">OFUS_LOCUS12235</name>
</gene>
<dbReference type="EMBL" id="CAIIXF020000006">
    <property type="protein sequence ID" value="CAH1786319.1"/>
    <property type="molecule type" value="Genomic_DNA"/>
</dbReference>
<proteinExistence type="predicted"/>
<evidence type="ECO:0000313" key="1">
    <source>
        <dbReference type="EMBL" id="CAH1786319.1"/>
    </source>
</evidence>
<dbReference type="Proteomes" id="UP000749559">
    <property type="component" value="Unassembled WGS sequence"/>
</dbReference>